<evidence type="ECO:0000256" key="4">
    <source>
        <dbReference type="PIRNR" id="PIRNR016020"/>
    </source>
</evidence>
<dbReference type="RefSeq" id="WP_258844248.1">
    <property type="nucleotide sequence ID" value="NZ_JANUGX010000004.1"/>
</dbReference>
<evidence type="ECO:0000256" key="2">
    <source>
        <dbReference type="ARBA" id="ARBA00005866"/>
    </source>
</evidence>
<dbReference type="Gene3D" id="2.70.98.10">
    <property type="match status" value="1"/>
</dbReference>
<dbReference type="EC" id="5.1.3.15" evidence="4"/>
<dbReference type="PIRSF" id="PIRSF016020">
    <property type="entry name" value="PHexose_mutarotase"/>
    <property type="match status" value="1"/>
</dbReference>
<reference evidence="5 6" key="1">
    <citation type="submission" date="2022-08" db="EMBL/GenBank/DDBJ databases">
        <title>Reclassification of Massilia species as members of the genera Telluria, Duganella, Pseudoduganella, Mokoshia gen. nov. and Zemynaea gen. nov. using orthogonal and non-orthogonal genome-based approaches.</title>
        <authorList>
            <person name="Bowman J.P."/>
        </authorList>
    </citation>
    <scope>NUCLEOTIDE SEQUENCE [LARGE SCALE GENOMIC DNA]</scope>
    <source>
        <strain evidence="5 6">LMG 28164</strain>
    </source>
</reference>
<name>A0ABT2A2R8_9BURK</name>
<evidence type="ECO:0000313" key="6">
    <source>
        <dbReference type="Proteomes" id="UP001205560"/>
    </source>
</evidence>
<evidence type="ECO:0000256" key="3">
    <source>
        <dbReference type="ARBA" id="ARBA00023235"/>
    </source>
</evidence>
<dbReference type="SUPFAM" id="SSF74650">
    <property type="entry name" value="Galactose mutarotase-like"/>
    <property type="match status" value="1"/>
</dbReference>
<dbReference type="Pfam" id="PF01263">
    <property type="entry name" value="Aldose_epim"/>
    <property type="match status" value="1"/>
</dbReference>
<dbReference type="EMBL" id="JANUGX010000004">
    <property type="protein sequence ID" value="MCS0588479.1"/>
    <property type="molecule type" value="Genomic_DNA"/>
</dbReference>
<dbReference type="Proteomes" id="UP001205560">
    <property type="component" value="Unassembled WGS sequence"/>
</dbReference>
<accession>A0ABT2A2R8</accession>
<gene>
    <name evidence="5" type="ORF">NX782_04610</name>
</gene>
<comment type="catalytic activity">
    <reaction evidence="1">
        <text>alpha-D-glucose 6-phosphate = beta-D-glucose 6-phosphate</text>
        <dbReference type="Rhea" id="RHEA:16249"/>
        <dbReference type="ChEBI" id="CHEBI:58225"/>
        <dbReference type="ChEBI" id="CHEBI:58247"/>
        <dbReference type="EC" id="5.1.3.15"/>
    </reaction>
</comment>
<proteinExistence type="inferred from homology"/>
<evidence type="ECO:0000256" key="1">
    <source>
        <dbReference type="ARBA" id="ARBA00001096"/>
    </source>
</evidence>
<dbReference type="InterPro" id="IPR025532">
    <property type="entry name" value="G6P_1-epimerase"/>
</dbReference>
<comment type="similarity">
    <text evidence="2 4">Belongs to the glucose-6-phosphate 1-epimerase family.</text>
</comment>
<dbReference type="PANTHER" id="PTHR11122:SF13">
    <property type="entry name" value="GLUCOSE-6-PHOSPHATE 1-EPIMERASE"/>
    <property type="match status" value="1"/>
</dbReference>
<dbReference type="InterPro" id="IPR011013">
    <property type="entry name" value="Gal_mutarotase_sf_dom"/>
</dbReference>
<keyword evidence="6" id="KW-1185">Reference proteome</keyword>
<comment type="caution">
    <text evidence="5">The sequence shown here is derived from an EMBL/GenBank/DDBJ whole genome shotgun (WGS) entry which is preliminary data.</text>
</comment>
<dbReference type="InterPro" id="IPR014718">
    <property type="entry name" value="GH-type_carb-bd"/>
</dbReference>
<protein>
    <recommendedName>
        <fullName evidence="4">Putative glucose-6-phosphate 1-epimerase</fullName>
        <ecNumber evidence="4">5.1.3.15</ecNumber>
    </recommendedName>
</protein>
<keyword evidence="3 4" id="KW-0413">Isomerase</keyword>
<dbReference type="InterPro" id="IPR008183">
    <property type="entry name" value="Aldose_1/G6P_1-epimerase"/>
</dbReference>
<evidence type="ECO:0000313" key="5">
    <source>
        <dbReference type="EMBL" id="MCS0588479.1"/>
    </source>
</evidence>
<dbReference type="PANTHER" id="PTHR11122">
    <property type="entry name" value="APOSPORY-ASSOCIATED PROTEIN C-RELATED"/>
    <property type="match status" value="1"/>
</dbReference>
<organism evidence="5 6">
    <name type="scientific">Massilia norwichensis</name>
    <dbReference type="NCBI Taxonomy" id="1442366"/>
    <lineage>
        <taxon>Bacteria</taxon>
        <taxon>Pseudomonadati</taxon>
        <taxon>Pseudomonadota</taxon>
        <taxon>Betaproteobacteria</taxon>
        <taxon>Burkholderiales</taxon>
        <taxon>Oxalobacteraceae</taxon>
        <taxon>Telluria group</taxon>
        <taxon>Massilia</taxon>
    </lineage>
</organism>
<sequence>MSVSTIEYGQLPALLLRAPDGAEATITLYGAHLVSWKPAAATGAPAQERMFMSRLSALDGSRAIRGGVPVIFPQFAERGEGTRHGFARTSTWRVLDSGEQDGAAFAVLGLNQGDLSPQASSAWAYAFELALRVAVHGAELAMALEVRNIGTHPFPFAAALHTYHLVEDVEAVRIAGLQAETLAITDKLDQVFEGIAGAIHFDNGADKLLLQQSGFTDAVVWNPGAADAAALADMDDEEYRNFVCIEPALLGPATLEPGGVWRGEYRISPAV</sequence>